<keyword evidence="2" id="KW-1185">Reference proteome</keyword>
<dbReference type="AlphaFoldDB" id="A0A6M1RSE3"/>
<evidence type="ECO:0000313" key="2">
    <source>
        <dbReference type="Proteomes" id="UP000477311"/>
    </source>
</evidence>
<organism evidence="1 2">
    <name type="scientific">Limisphaera ngatamarikiensis</name>
    <dbReference type="NCBI Taxonomy" id="1324935"/>
    <lineage>
        <taxon>Bacteria</taxon>
        <taxon>Pseudomonadati</taxon>
        <taxon>Verrucomicrobiota</taxon>
        <taxon>Verrucomicrobiia</taxon>
        <taxon>Limisphaerales</taxon>
        <taxon>Limisphaeraceae</taxon>
        <taxon>Limisphaera</taxon>
    </lineage>
</organism>
<reference evidence="1 2" key="1">
    <citation type="submission" date="2020-02" db="EMBL/GenBank/DDBJ databases">
        <title>Draft genome sequence of Limisphaera ngatamarikiensis NGM72.4T, a thermophilic Verrucomicrobia grouped in subdivision 3.</title>
        <authorList>
            <person name="Carere C.R."/>
            <person name="Steen J."/>
            <person name="Hugenholtz P."/>
            <person name="Stott M.B."/>
        </authorList>
    </citation>
    <scope>NUCLEOTIDE SEQUENCE [LARGE SCALE GENOMIC DNA]</scope>
    <source>
        <strain evidence="1 2">NGM72.4</strain>
    </source>
</reference>
<evidence type="ECO:0000313" key="1">
    <source>
        <dbReference type="EMBL" id="NGO40523.1"/>
    </source>
</evidence>
<comment type="caution">
    <text evidence="1">The sequence shown here is derived from an EMBL/GenBank/DDBJ whole genome shotgun (WGS) entry which is preliminary data.</text>
</comment>
<proteinExistence type="predicted"/>
<dbReference type="EMBL" id="JAAKYA010000096">
    <property type="protein sequence ID" value="NGO40523.1"/>
    <property type="molecule type" value="Genomic_DNA"/>
</dbReference>
<dbReference type="Proteomes" id="UP000477311">
    <property type="component" value="Unassembled WGS sequence"/>
</dbReference>
<name>A0A6M1RSE3_9BACT</name>
<protein>
    <recommendedName>
        <fullName evidence="3">DUF3352 domain-containing protein</fullName>
    </recommendedName>
</protein>
<sequence length="337" mass="37201">MKTTKPNNLVSLVRLPPRPRSGNPTWRRLLTGAGLALGLTASSAAPLQPADVPREVAWVLHWDLDGFRQTTLGRHILTELEQEQHRKKLEAFRAMFRFDPRSDLHGLTLYSVGQAQEDGVLLVYADVDAAQLTALAQGAKDHQTLQHRNHTIHHWIDEKRPPRDGVPARTYAAIYQSRVVIFGQRPDRVGEALDVLDRQQPSLLMNPRMAGAIPQGAFLVGLARQGAMPGQDPQAAVLRQSRLTQLALSESENHIQGRLGLETDNEETATQVENIVRGLIGLLALQQDRPDAQWLARALEVERNGATVTLRLKLPASEILNRLRTAAGNRASAGALN</sequence>
<dbReference type="RefSeq" id="WP_165109202.1">
    <property type="nucleotide sequence ID" value="NZ_JAAKYA010000096.1"/>
</dbReference>
<accession>A0A6M1RSE3</accession>
<gene>
    <name evidence="1" type="ORF">G4L39_14135</name>
</gene>
<evidence type="ECO:0008006" key="3">
    <source>
        <dbReference type="Google" id="ProtNLM"/>
    </source>
</evidence>